<name>W7JDC0_9PSEU</name>
<dbReference type="RefSeq" id="WP_035278638.1">
    <property type="nucleotide sequence ID" value="NZ_AYXG01000027.1"/>
</dbReference>
<gene>
    <name evidence="7" type="ORF">UO65_0715</name>
</gene>
<dbReference type="Gene3D" id="2.30.120.10">
    <property type="match status" value="1"/>
</dbReference>
<dbReference type="InterPro" id="IPR014395">
    <property type="entry name" value="Pen/GL7ACA/AHL_acylase"/>
</dbReference>
<dbReference type="PIRSF" id="PIRSF001227">
    <property type="entry name" value="Pen_acylase"/>
    <property type="match status" value="1"/>
</dbReference>
<organism evidence="7 8">
    <name type="scientific">Actinokineospora spheciospongiae</name>
    <dbReference type="NCBI Taxonomy" id="909613"/>
    <lineage>
        <taxon>Bacteria</taxon>
        <taxon>Bacillati</taxon>
        <taxon>Actinomycetota</taxon>
        <taxon>Actinomycetes</taxon>
        <taxon>Pseudonocardiales</taxon>
        <taxon>Pseudonocardiaceae</taxon>
        <taxon>Actinokineospora</taxon>
    </lineage>
</organism>
<dbReference type="EMBL" id="AYXG01000027">
    <property type="protein sequence ID" value="EWC64004.1"/>
    <property type="molecule type" value="Genomic_DNA"/>
</dbReference>
<proteinExistence type="inferred from homology"/>
<dbReference type="Gene3D" id="1.10.1400.10">
    <property type="match status" value="1"/>
</dbReference>
<dbReference type="PANTHER" id="PTHR34218">
    <property type="entry name" value="PEPTIDASE S45 PENICILLIN AMIDASE"/>
    <property type="match status" value="1"/>
</dbReference>
<evidence type="ECO:0000256" key="2">
    <source>
        <dbReference type="ARBA" id="ARBA00022801"/>
    </source>
</evidence>
<dbReference type="eggNOG" id="COG2366">
    <property type="taxonomic scope" value="Bacteria"/>
</dbReference>
<reference evidence="7 8" key="1">
    <citation type="journal article" date="2014" name="Genome Announc.">
        <title>Draft Genome Sequence of the Antitrypanosomally Active Sponge-Associated Bacterium Actinokineospora sp. Strain EG49.</title>
        <authorList>
            <person name="Harjes J."/>
            <person name="Ryu T."/>
            <person name="Abdelmohsen U.R."/>
            <person name="Moitinho-Silva L."/>
            <person name="Horn H."/>
            <person name="Ravasi T."/>
            <person name="Hentschel U."/>
        </authorList>
    </citation>
    <scope>NUCLEOTIDE SEQUENCE [LARGE SCALE GENOMIC DNA]</scope>
    <source>
        <strain evidence="7 8">EG49</strain>
    </source>
</reference>
<evidence type="ECO:0000313" key="8">
    <source>
        <dbReference type="Proteomes" id="UP000019277"/>
    </source>
</evidence>
<feature type="binding site" evidence="5">
    <location>
        <position position="333"/>
    </location>
    <ligand>
        <name>Ca(2+)</name>
        <dbReference type="ChEBI" id="CHEBI:29108"/>
    </ligand>
</feature>
<dbReference type="GO" id="GO:0046872">
    <property type="term" value="F:metal ion binding"/>
    <property type="evidence" value="ECO:0007669"/>
    <property type="project" value="UniProtKB-KW"/>
</dbReference>
<dbReference type="Pfam" id="PF01804">
    <property type="entry name" value="Penicil_amidase"/>
    <property type="match status" value="1"/>
</dbReference>
<feature type="chain" id="PRO_5039307807" evidence="6">
    <location>
        <begin position="28"/>
        <end position="788"/>
    </location>
</feature>
<dbReference type="GO" id="GO:0017000">
    <property type="term" value="P:antibiotic biosynthetic process"/>
    <property type="evidence" value="ECO:0007669"/>
    <property type="project" value="InterPro"/>
</dbReference>
<keyword evidence="5" id="KW-0479">Metal-binding</keyword>
<keyword evidence="8" id="KW-1185">Reference proteome</keyword>
<dbReference type="CDD" id="cd03747">
    <property type="entry name" value="Ntn_PGA_like"/>
    <property type="match status" value="1"/>
</dbReference>
<dbReference type="Gene3D" id="1.10.439.10">
    <property type="entry name" value="Penicillin Amidohydrolase, domain 1"/>
    <property type="match status" value="1"/>
</dbReference>
<evidence type="ECO:0000313" key="7">
    <source>
        <dbReference type="EMBL" id="EWC64004.1"/>
    </source>
</evidence>
<dbReference type="MEROPS" id="S45.003"/>
<dbReference type="InterPro" id="IPR043147">
    <property type="entry name" value="Penicillin_amidase_A-knob"/>
</dbReference>
<dbReference type="PATRIC" id="fig|909613.9.peg.733"/>
<dbReference type="InterPro" id="IPR002692">
    <property type="entry name" value="S45"/>
</dbReference>
<evidence type="ECO:0000256" key="4">
    <source>
        <dbReference type="PIRSR" id="PIRSR001227-1"/>
    </source>
</evidence>
<dbReference type="Gene3D" id="3.60.20.10">
    <property type="entry name" value="Glutamine Phosphoribosylpyrophosphate, subunit 1, domain 1"/>
    <property type="match status" value="1"/>
</dbReference>
<feature type="signal peptide" evidence="6">
    <location>
        <begin position="1"/>
        <end position="27"/>
    </location>
</feature>
<evidence type="ECO:0000256" key="1">
    <source>
        <dbReference type="ARBA" id="ARBA00006586"/>
    </source>
</evidence>
<feature type="binding site" evidence="5">
    <location>
        <position position="185"/>
    </location>
    <ligand>
        <name>Ca(2+)</name>
        <dbReference type="ChEBI" id="CHEBI:29108"/>
    </ligand>
</feature>
<accession>W7JDC0</accession>
<feature type="binding site" evidence="5">
    <location>
        <position position="330"/>
    </location>
    <ligand>
        <name>Ca(2+)</name>
        <dbReference type="ChEBI" id="CHEBI:29108"/>
    </ligand>
</feature>
<dbReference type="PANTHER" id="PTHR34218:SF4">
    <property type="entry name" value="ACYL-HOMOSERINE LACTONE ACYLASE QUIP"/>
    <property type="match status" value="1"/>
</dbReference>
<keyword evidence="6" id="KW-0732">Signal</keyword>
<comment type="cofactor">
    <cofactor evidence="5">
        <name>Ca(2+)</name>
        <dbReference type="ChEBI" id="CHEBI:29108"/>
    </cofactor>
    <text evidence="5">Binds 1 Ca(2+) ion per dimer.</text>
</comment>
<keyword evidence="2 7" id="KW-0378">Hydrolase</keyword>
<dbReference type="STRING" id="909613.UO65_0715"/>
<comment type="similarity">
    <text evidence="1">Belongs to the peptidase S45 family.</text>
</comment>
<dbReference type="Proteomes" id="UP000019277">
    <property type="component" value="Unassembled WGS sequence"/>
</dbReference>
<dbReference type="InterPro" id="IPR029055">
    <property type="entry name" value="Ntn_hydrolases_N"/>
</dbReference>
<dbReference type="SUPFAM" id="SSF56235">
    <property type="entry name" value="N-terminal nucleophile aminohydrolases (Ntn hydrolases)"/>
    <property type="match status" value="1"/>
</dbReference>
<evidence type="ECO:0000256" key="5">
    <source>
        <dbReference type="PIRSR" id="PIRSR001227-2"/>
    </source>
</evidence>
<evidence type="ECO:0000256" key="6">
    <source>
        <dbReference type="SAM" id="SignalP"/>
    </source>
</evidence>
<sequence>MFRRRTRGAALVAAATAVLAAAAPVDAAAAPRTVVLATGLDRPVEVVTDRWGVPHVYAASAADAYLAQGFAVAADRLFQLDLGRRRGLGTLAEVLGPAHAERDRAARLFLYRGDMAREWAAYGPEAKTAATRFAAGINAYIDWVERNPAALPPEFGLLGHRPARWSAEDVVRIRTHALTQNLSSEVTRARVACAAGVRADRVRLRLQPEHDLAVPDGFDPCSLPADVLATYELATGSVAFTGTGVTALPAAPASAEGSNNWAIGPGRTTTGRPILANDPHRTLGSPSTRYLTHLSAPGLDVIGAGDPAAPGIAAGHNGTAAFGLTVFPVDQEDLYVYQLDPADPTRYRYGDGWERMRTTTERIAVRGEAPRDVELSFTRHGPVIRVDAVEGVAYAVRTAWLEPGTAGYLGSLRLLRAGGYAEFVEQARAWGAPAENLVYADTSGDIGMVSVGLAPKRVGYDGLLPVPGDGRYEWNGFVDGAALPQTANPPRGFVASANQYNLPEGYPVEGLSYEWNNPSRYERIVEVLGGKRKSSVADSVALQSDRLSIPARRLTAVLAGLTGTDPDATAALDLLRGWDAVMTEDTAAGALFETWVSRYLGPAFVRTVAPAALPHVLQPDNAVLVSAVEDPVPWFGSTAVRDQLVLATLAAAHRDLAATLGPDRAAWRWGSLQTTTFTHPLSAVRGDTEWNVGSFPRGGAWYTVDASVYHPVTRQQLLGASFRMVLDVGGWDRSRVVNTPGQSGDPRSPHYRDLADRWQAGETVPLLYSRGAVLRNAERVTVLLPGRR</sequence>
<keyword evidence="3" id="KW-0865">Zymogen</keyword>
<dbReference type="GO" id="GO:0008953">
    <property type="term" value="F:penicillin amidase activity"/>
    <property type="evidence" value="ECO:0007669"/>
    <property type="project" value="UniProtKB-EC"/>
</dbReference>
<comment type="caution">
    <text evidence="7">The sequence shown here is derived from an EMBL/GenBank/DDBJ whole genome shotgun (WGS) entry which is preliminary data.</text>
</comment>
<dbReference type="AlphaFoldDB" id="W7JDC0"/>
<dbReference type="InterPro" id="IPR023343">
    <property type="entry name" value="Penicillin_amidase_dom1"/>
</dbReference>
<evidence type="ECO:0000256" key="3">
    <source>
        <dbReference type="ARBA" id="ARBA00023145"/>
    </source>
</evidence>
<feature type="active site" description="Nucleophile" evidence="4">
    <location>
        <position position="258"/>
    </location>
</feature>
<protein>
    <submittedName>
        <fullName evidence="7">Penicillin acylase (Penicillin amidase)</fullName>
        <ecNumber evidence="7">3.5.1.11</ecNumber>
    </submittedName>
</protein>
<keyword evidence="5" id="KW-0106">Calcium</keyword>
<dbReference type="EC" id="3.5.1.11" evidence="7"/>
<dbReference type="InterPro" id="IPR043146">
    <property type="entry name" value="Penicillin_amidase_N_B-knob"/>
</dbReference>